<accession>A0A411ALL0</accession>
<reference evidence="1" key="1">
    <citation type="submission" date="2018-10" db="EMBL/GenBank/DDBJ databases">
        <title>Klebsiella pneumoniae strain KLB88 NODE_45_length_18662, whole genome shotgun sequence.</title>
        <authorList>
            <person name="Xiang R."/>
            <person name="Wang H."/>
        </authorList>
    </citation>
    <scope>NUCLEOTIDE SEQUENCE</scope>
    <source>
        <strain evidence="1">KLB88</strain>
        <plasmid evidence="1">unnamed</plasmid>
    </source>
</reference>
<dbReference type="AlphaFoldDB" id="A0A411ALL0"/>
<sequence>MTIYGDKMINLKQTLKYFEYQICKVRSLVVSDSYFLSARLKRICG</sequence>
<geneLocation type="plasmid" evidence="1">
    <name>unnamed</name>
</geneLocation>
<evidence type="ECO:0000313" key="1">
    <source>
        <dbReference type="EMBL" id="QAX88827.1"/>
    </source>
</evidence>
<proteinExistence type="predicted"/>
<protein>
    <submittedName>
        <fullName evidence="1">Uncharacterized protein</fullName>
    </submittedName>
</protein>
<organism evidence="1">
    <name type="scientific">Klebsiella pneumoniae</name>
    <dbReference type="NCBI Taxonomy" id="573"/>
    <lineage>
        <taxon>Bacteria</taxon>
        <taxon>Pseudomonadati</taxon>
        <taxon>Pseudomonadota</taxon>
        <taxon>Gammaproteobacteria</taxon>
        <taxon>Enterobacterales</taxon>
        <taxon>Enterobacteriaceae</taxon>
        <taxon>Klebsiella/Raoultella group</taxon>
        <taxon>Klebsiella</taxon>
        <taxon>Klebsiella pneumoniae complex</taxon>
    </lineage>
</organism>
<name>A0A411ALL0_KLEPN</name>
<keyword evidence="1" id="KW-0614">Plasmid</keyword>
<dbReference type="EMBL" id="MK112273">
    <property type="protein sequence ID" value="QAX88827.1"/>
    <property type="molecule type" value="Genomic_DNA"/>
</dbReference>